<reference evidence="4" key="1">
    <citation type="journal article" date="2019" name="Int. J. Syst. Evol. Microbiol.">
        <title>The Global Catalogue of Microorganisms (GCM) 10K type strain sequencing project: providing services to taxonomists for standard genome sequencing and annotation.</title>
        <authorList>
            <consortium name="The Broad Institute Genomics Platform"/>
            <consortium name="The Broad Institute Genome Sequencing Center for Infectious Disease"/>
            <person name="Wu L."/>
            <person name="Ma J."/>
        </authorList>
    </citation>
    <scope>NUCLEOTIDE SEQUENCE [LARGE SCALE GENOMIC DNA]</scope>
    <source>
        <strain evidence="4">JCM 17926</strain>
    </source>
</reference>
<protein>
    <recommendedName>
        <fullName evidence="2">DUF4476 domain-containing protein</fullName>
    </recommendedName>
</protein>
<keyword evidence="1" id="KW-0732">Signal</keyword>
<evidence type="ECO:0000256" key="1">
    <source>
        <dbReference type="SAM" id="SignalP"/>
    </source>
</evidence>
<dbReference type="Pfam" id="PF14771">
    <property type="entry name" value="DUF4476"/>
    <property type="match status" value="1"/>
</dbReference>
<keyword evidence="4" id="KW-1185">Reference proteome</keyword>
<accession>A0ABP8L7L6</accession>
<comment type="caution">
    <text evidence="3">The sequence shown here is derived from an EMBL/GenBank/DDBJ whole genome shotgun (WGS) entry which is preliminary data.</text>
</comment>
<feature type="signal peptide" evidence="1">
    <location>
        <begin position="1"/>
        <end position="19"/>
    </location>
</feature>
<evidence type="ECO:0000313" key="4">
    <source>
        <dbReference type="Proteomes" id="UP001500552"/>
    </source>
</evidence>
<organism evidence="3 4">
    <name type="scientific">Pontibacter saemangeumensis</name>
    <dbReference type="NCBI Taxonomy" id="1084525"/>
    <lineage>
        <taxon>Bacteria</taxon>
        <taxon>Pseudomonadati</taxon>
        <taxon>Bacteroidota</taxon>
        <taxon>Cytophagia</taxon>
        <taxon>Cytophagales</taxon>
        <taxon>Hymenobacteraceae</taxon>
        <taxon>Pontibacter</taxon>
    </lineage>
</organism>
<gene>
    <name evidence="3" type="ORF">GCM10023188_01840</name>
</gene>
<evidence type="ECO:0000259" key="2">
    <source>
        <dbReference type="Pfam" id="PF14771"/>
    </source>
</evidence>
<dbReference type="Proteomes" id="UP001500552">
    <property type="component" value="Unassembled WGS sequence"/>
</dbReference>
<evidence type="ECO:0000313" key="3">
    <source>
        <dbReference type="EMBL" id="GAA4423246.1"/>
    </source>
</evidence>
<feature type="chain" id="PRO_5046886927" description="DUF4476 domain-containing protein" evidence="1">
    <location>
        <begin position="20"/>
        <end position="258"/>
    </location>
</feature>
<proteinExistence type="predicted"/>
<dbReference type="InterPro" id="IPR028011">
    <property type="entry name" value="DUF4476"/>
</dbReference>
<dbReference type="RefSeq" id="WP_345156249.1">
    <property type="nucleotide sequence ID" value="NZ_BAABHC010000001.1"/>
</dbReference>
<feature type="domain" description="DUF4476" evidence="2">
    <location>
        <begin position="165"/>
        <end position="253"/>
    </location>
</feature>
<dbReference type="EMBL" id="BAABHC010000001">
    <property type="protein sequence ID" value="GAA4423246.1"/>
    <property type="molecule type" value="Genomic_DNA"/>
</dbReference>
<name>A0ABP8L7L6_9BACT</name>
<sequence>MKKLLLPILLVLLALPVWAQASVLTFKAERGELFQVKLDGQTINHTPSTFVRLNNLRPGRHYLEFKVRSRHGVYQLGQRVHVRNGVEANYGVRTVGRSGKAYLRLLREVRVAPPVVVVPVPRYPDRYEEDRRYGDRYEEPRLDERYDRTPPRYEDYDDNACRNLMTAEEIDHLLQTLRSRDSESIKESIARDAIRNGSIAAEDLKQVLQEFEYENARVEVAKYAYDYLCDREHFYYVYDAFSFDTSVEELERYSNGRR</sequence>